<protein>
    <submittedName>
        <fullName evidence="1">Uncharacterized protein</fullName>
    </submittedName>
</protein>
<sequence>MGIPGRRYKDAETLAVISGRAHPVSIALGRTKEGVESKRRRLNGKRDDHVRDGSHKYIAQEKSKKFAVRNGLPWEEWEDKYLIAAYGNEDALEQAIHLQRTYRAVEDRRKRLWRRLDATE</sequence>
<organism evidence="1">
    <name type="scientific">Siphoviridae sp. ct6YY1</name>
    <dbReference type="NCBI Taxonomy" id="2825343"/>
    <lineage>
        <taxon>Viruses</taxon>
        <taxon>Duplodnaviria</taxon>
        <taxon>Heunggongvirae</taxon>
        <taxon>Uroviricota</taxon>
        <taxon>Caudoviricetes</taxon>
    </lineage>
</organism>
<proteinExistence type="predicted"/>
<name>A0A8S5V2U0_9CAUD</name>
<dbReference type="EMBL" id="BK016186">
    <property type="protein sequence ID" value="DAG01074.1"/>
    <property type="molecule type" value="Genomic_DNA"/>
</dbReference>
<reference evidence="1" key="1">
    <citation type="journal article" date="2021" name="Proc. Natl. Acad. Sci. U.S.A.">
        <title>A Catalog of Tens of Thousands of Viruses from Human Metagenomes Reveals Hidden Associations with Chronic Diseases.</title>
        <authorList>
            <person name="Tisza M.J."/>
            <person name="Buck C.B."/>
        </authorList>
    </citation>
    <scope>NUCLEOTIDE SEQUENCE</scope>
    <source>
        <strain evidence="1">Ct6YY1</strain>
    </source>
</reference>
<accession>A0A8S5V2U0</accession>
<evidence type="ECO:0000313" key="1">
    <source>
        <dbReference type="EMBL" id="DAG01074.1"/>
    </source>
</evidence>